<gene>
    <name evidence="3" type="ORF">AXG93_138s1040</name>
</gene>
<reference evidence="3" key="1">
    <citation type="submission" date="2016-03" db="EMBL/GenBank/DDBJ databases">
        <title>Mechanisms controlling the formation of the plant cell surface in tip-growing cells are functionally conserved among land plants.</title>
        <authorList>
            <person name="Honkanen S."/>
            <person name="Jones V.A."/>
            <person name="Morieri G."/>
            <person name="Champion C."/>
            <person name="Hetherington A.J."/>
            <person name="Kelly S."/>
            <person name="Saint-Marcoux D."/>
            <person name="Proust H."/>
            <person name="Prescott H."/>
            <person name="Dolan L."/>
        </authorList>
    </citation>
    <scope>NUCLEOTIDE SEQUENCE [LARGE SCALE GENOMIC DNA]</scope>
    <source>
        <tissue evidence="3">Whole gametophyte</tissue>
    </source>
</reference>
<dbReference type="PANTHER" id="PTHR32254">
    <property type="entry name" value="EXPRESSED PROTEIN"/>
    <property type="match status" value="1"/>
</dbReference>
<dbReference type="EMBL" id="LVLJ01003336">
    <property type="protein sequence ID" value="OAE21833.1"/>
    <property type="molecule type" value="Genomic_DNA"/>
</dbReference>
<organism evidence="3 4">
    <name type="scientific">Marchantia polymorpha subsp. ruderalis</name>
    <dbReference type="NCBI Taxonomy" id="1480154"/>
    <lineage>
        <taxon>Eukaryota</taxon>
        <taxon>Viridiplantae</taxon>
        <taxon>Streptophyta</taxon>
        <taxon>Embryophyta</taxon>
        <taxon>Marchantiophyta</taxon>
        <taxon>Marchantiopsida</taxon>
        <taxon>Marchantiidae</taxon>
        <taxon>Marchantiales</taxon>
        <taxon>Marchantiaceae</taxon>
        <taxon>Marchantia</taxon>
    </lineage>
</organism>
<dbReference type="AlphaFoldDB" id="A0A176VN42"/>
<keyword evidence="2" id="KW-1133">Transmembrane helix</keyword>
<evidence type="ECO:0000313" key="3">
    <source>
        <dbReference type="EMBL" id="OAE21833.1"/>
    </source>
</evidence>
<evidence type="ECO:0000313" key="4">
    <source>
        <dbReference type="Proteomes" id="UP000077202"/>
    </source>
</evidence>
<accession>A0A176VN42</accession>
<protein>
    <submittedName>
        <fullName evidence="3">Uncharacterized protein</fullName>
    </submittedName>
</protein>
<dbReference type="Pfam" id="PF06364">
    <property type="entry name" value="DUF1068"/>
    <property type="match status" value="1"/>
</dbReference>
<dbReference type="Proteomes" id="UP000077202">
    <property type="component" value="Unassembled WGS sequence"/>
</dbReference>
<evidence type="ECO:0000256" key="1">
    <source>
        <dbReference type="SAM" id="MobiDB-lite"/>
    </source>
</evidence>
<keyword evidence="2" id="KW-0472">Membrane</keyword>
<feature type="transmembrane region" description="Helical" evidence="2">
    <location>
        <begin position="12"/>
        <end position="31"/>
    </location>
</feature>
<feature type="region of interest" description="Disordered" evidence="1">
    <location>
        <begin position="201"/>
        <end position="224"/>
    </location>
</feature>
<sequence length="224" mass="25398">MGFQEGPGRLRRVITALVLGSTLCMALYWEFIGHTSADLKPCPPCACDCLQPGDESLKESLGDLKDVILPNCGRDHPGMQSELKKSRFQLMKEEFLLNKIVRQETQLRYEKPIRDAQKKAADHEKEYESCNQKLIESEGAREMAAIDLSNQRKSPALESLERLRCFFVEDAVSDIAHKFLIYYALVTADCMLELGSPFNSRDASLRSNREPTEHVDMKKLGDKN</sequence>
<evidence type="ECO:0000256" key="2">
    <source>
        <dbReference type="SAM" id="Phobius"/>
    </source>
</evidence>
<keyword evidence="4" id="KW-1185">Reference proteome</keyword>
<feature type="compositionally biased region" description="Basic and acidic residues" evidence="1">
    <location>
        <begin position="203"/>
        <end position="224"/>
    </location>
</feature>
<name>A0A176VN42_MARPO</name>
<dbReference type="InterPro" id="IPR010471">
    <property type="entry name" value="DUF1068"/>
</dbReference>
<keyword evidence="2" id="KW-0812">Transmembrane</keyword>
<proteinExistence type="predicted"/>
<dbReference type="PANTHER" id="PTHR32254:SF6">
    <property type="entry name" value="DUF1068 DOMAIN-CONTAINING PROTEIN"/>
    <property type="match status" value="1"/>
</dbReference>
<comment type="caution">
    <text evidence="3">The sequence shown here is derived from an EMBL/GenBank/DDBJ whole genome shotgun (WGS) entry which is preliminary data.</text>
</comment>